<dbReference type="EMBL" id="BARV01007696">
    <property type="protein sequence ID" value="GAI11461.1"/>
    <property type="molecule type" value="Genomic_DNA"/>
</dbReference>
<protein>
    <submittedName>
        <fullName evidence="2">Uncharacterized protein</fullName>
    </submittedName>
</protein>
<proteinExistence type="predicted"/>
<keyword evidence="1" id="KW-0472">Membrane</keyword>
<reference evidence="2" key="1">
    <citation type="journal article" date="2014" name="Front. Microbiol.">
        <title>High frequency of phylogenetically diverse reductive dehalogenase-homologous genes in deep subseafloor sedimentary metagenomes.</title>
        <authorList>
            <person name="Kawai M."/>
            <person name="Futagami T."/>
            <person name="Toyoda A."/>
            <person name="Takaki Y."/>
            <person name="Nishi S."/>
            <person name="Hori S."/>
            <person name="Arai W."/>
            <person name="Tsubouchi T."/>
            <person name="Morono Y."/>
            <person name="Uchiyama I."/>
            <person name="Ito T."/>
            <person name="Fujiyama A."/>
            <person name="Inagaki F."/>
            <person name="Takami H."/>
        </authorList>
    </citation>
    <scope>NUCLEOTIDE SEQUENCE</scope>
    <source>
        <strain evidence="2">Expedition CK06-06</strain>
    </source>
</reference>
<organism evidence="2">
    <name type="scientific">marine sediment metagenome</name>
    <dbReference type="NCBI Taxonomy" id="412755"/>
    <lineage>
        <taxon>unclassified sequences</taxon>
        <taxon>metagenomes</taxon>
        <taxon>ecological metagenomes</taxon>
    </lineage>
</organism>
<evidence type="ECO:0000256" key="1">
    <source>
        <dbReference type="SAM" id="Phobius"/>
    </source>
</evidence>
<evidence type="ECO:0000313" key="2">
    <source>
        <dbReference type="EMBL" id="GAI11461.1"/>
    </source>
</evidence>
<feature type="transmembrane region" description="Helical" evidence="1">
    <location>
        <begin position="29"/>
        <end position="45"/>
    </location>
</feature>
<comment type="caution">
    <text evidence="2">The sequence shown here is derived from an EMBL/GenBank/DDBJ whole genome shotgun (WGS) entry which is preliminary data.</text>
</comment>
<dbReference type="AlphaFoldDB" id="X1M092"/>
<keyword evidence="1" id="KW-0812">Transmembrane</keyword>
<accession>X1M092</accession>
<gene>
    <name evidence="2" type="ORF">S06H3_15622</name>
</gene>
<name>X1M092_9ZZZZ</name>
<keyword evidence="1" id="KW-1133">Transmembrane helix</keyword>
<sequence>MSFLTLFTLPEGMVASTTAYIGEMFTDASVLIYLALGLPLAFWVIRKVMRLFPGR</sequence>